<evidence type="ECO:0000256" key="8">
    <source>
        <dbReference type="ARBA" id="ARBA00023146"/>
    </source>
</evidence>
<keyword evidence="5 11" id="KW-0547">Nucleotide-binding</keyword>
<comment type="subcellular location">
    <subcellularLocation>
        <location evidence="1">Cytoplasm</location>
    </subcellularLocation>
</comment>
<evidence type="ECO:0000256" key="1">
    <source>
        <dbReference type="ARBA" id="ARBA00004496"/>
    </source>
</evidence>
<keyword evidence="3" id="KW-0963">Cytoplasm</keyword>
<evidence type="ECO:0000256" key="4">
    <source>
        <dbReference type="ARBA" id="ARBA00022598"/>
    </source>
</evidence>
<evidence type="ECO:0000313" key="15">
    <source>
        <dbReference type="Proteomes" id="UP000323844"/>
    </source>
</evidence>
<gene>
    <name evidence="14" type="ORF">FZC37_00230</name>
</gene>
<evidence type="ECO:0000256" key="7">
    <source>
        <dbReference type="ARBA" id="ARBA00022917"/>
    </source>
</evidence>
<dbReference type="SUPFAM" id="SSF47323">
    <property type="entry name" value="Anticodon-binding domain of a subclass of class I aminoacyl-tRNA synthetases"/>
    <property type="match status" value="1"/>
</dbReference>
<dbReference type="OrthoDB" id="9810365at2"/>
<keyword evidence="6 11" id="KW-0067">ATP-binding</keyword>
<name>A0A5C0UGW7_9RICK</name>
<sequence length="842" mass="95712">MQGNKGDMLAKYDARMIQKKWDESWHKEGVYKWSEEESRGDSFVIDTPPPTISGALHMGHVFSYCHSDMIARYQRMRGKNVFYPIGFDDNGLPTERLVEKLHGVKSKTLSREKFRELCDSTVSKEKPKFRQILSGVGLSFDWSLEYSTFSKENQRLSQLSFMDLFEKGQVYSKEDMVLWDPVDLTAISQLEVEEKEKDSFFYDIKFKIDGGEDDVVIATTRPELLPACVAVFYNPTDARYSHLNGKKAVTPLFDVSVPILPDVDVVVEKGTGLVMCCTFGDATDVVWWKRHALPTRGIISTSGHISNFSFKGISYQEDKAKDIFSALIGLSITDARESICDMLQKGHFLLSKRPITHSVKCAERSGAVLDVRVMKQWFIKSMEHRDVLLRYSQDLNWVPSNMLSKMEAWIDGLSMDWCISRQRFFGIPIPVWYSKKDGSVILPSRADLPVNPVTDVPQGYTRDEVIPDYDVMDTWATSCLSPQLNAGGISANLCLNADRYAKIFPADLRPQGSEIIRTWAFGTLLKSYLHAKTPPWNTVLISGWCLSPDMQKMSKSKGNVVCPEAVMEKYGADVIRYWSSSTKPGSDICYSDEVMQDGKKLITKIWNAAKFCYTHISDLSLHSSFQESIDSRKIFCSFDLWILKIMNDLIKSSEEDFSKHRYHVVRQTVAQSFKINFCSDYIELVKARVYDDVGRDKEGQNSAKMTLYLCIVTFLKLFAPFFPYITEELFSYISKTGDSSIHARHQWPKQLNVGFSADARDSIDTALKILGLARKLKKGFARTPVILYVVSTSDIQLPQDVVRDLASAMLAKRIIFNEKEVAELKHLDGICEDGLSIFLETI</sequence>
<proteinExistence type="inferred from homology"/>
<keyword evidence="4 11" id="KW-0436">Ligase</keyword>
<dbReference type="Pfam" id="PF00133">
    <property type="entry name" value="tRNA-synt_1"/>
    <property type="match status" value="1"/>
</dbReference>
<dbReference type="InterPro" id="IPR033705">
    <property type="entry name" value="Anticodon_Ia_Val"/>
</dbReference>
<dbReference type="Gene3D" id="3.40.50.620">
    <property type="entry name" value="HUPs"/>
    <property type="match status" value="2"/>
</dbReference>
<evidence type="ECO:0000256" key="10">
    <source>
        <dbReference type="NCBIfam" id="TIGR00422"/>
    </source>
</evidence>
<dbReference type="GO" id="GO:0004832">
    <property type="term" value="F:valine-tRNA ligase activity"/>
    <property type="evidence" value="ECO:0007669"/>
    <property type="project" value="UniProtKB-UniRule"/>
</dbReference>
<dbReference type="Proteomes" id="UP000323844">
    <property type="component" value="Chromosome"/>
</dbReference>
<dbReference type="EMBL" id="CP043312">
    <property type="protein sequence ID" value="QEK39375.1"/>
    <property type="molecule type" value="Genomic_DNA"/>
</dbReference>
<dbReference type="InterPro" id="IPR009080">
    <property type="entry name" value="tRNAsynth_Ia_anticodon-bd"/>
</dbReference>
<dbReference type="InterPro" id="IPR009008">
    <property type="entry name" value="Val/Leu/Ile-tRNA-synth_edit"/>
</dbReference>
<dbReference type="PROSITE" id="PS00178">
    <property type="entry name" value="AA_TRNA_LIGASE_I"/>
    <property type="match status" value="1"/>
</dbReference>
<dbReference type="RefSeq" id="WP_148951736.1">
    <property type="nucleotide sequence ID" value="NZ_CP043312.1"/>
</dbReference>
<dbReference type="EC" id="6.1.1.9" evidence="2 10"/>
<comment type="catalytic activity">
    <reaction evidence="9">
        <text>tRNA(Val) + L-valine + ATP = L-valyl-tRNA(Val) + AMP + diphosphate</text>
        <dbReference type="Rhea" id="RHEA:10704"/>
        <dbReference type="Rhea" id="RHEA-COMP:9672"/>
        <dbReference type="Rhea" id="RHEA-COMP:9708"/>
        <dbReference type="ChEBI" id="CHEBI:30616"/>
        <dbReference type="ChEBI" id="CHEBI:33019"/>
        <dbReference type="ChEBI" id="CHEBI:57762"/>
        <dbReference type="ChEBI" id="CHEBI:78442"/>
        <dbReference type="ChEBI" id="CHEBI:78537"/>
        <dbReference type="ChEBI" id="CHEBI:456215"/>
        <dbReference type="EC" id="6.1.1.9"/>
    </reaction>
</comment>
<accession>A0A5C0UGW7</accession>
<keyword evidence="7 11" id="KW-0648">Protein biosynthesis</keyword>
<evidence type="ECO:0000256" key="11">
    <source>
        <dbReference type="RuleBase" id="RU363035"/>
    </source>
</evidence>
<evidence type="ECO:0000256" key="5">
    <source>
        <dbReference type="ARBA" id="ARBA00022741"/>
    </source>
</evidence>
<keyword evidence="8 11" id="KW-0030">Aminoacyl-tRNA synthetase</keyword>
<feature type="domain" description="Aminoacyl-tRNA synthetase class Ia" evidence="12">
    <location>
        <begin position="21"/>
        <end position="588"/>
    </location>
</feature>
<dbReference type="NCBIfam" id="NF009687">
    <property type="entry name" value="PRK13208.1"/>
    <property type="match status" value="1"/>
</dbReference>
<dbReference type="InterPro" id="IPR001412">
    <property type="entry name" value="aa-tRNA-synth_I_CS"/>
</dbReference>
<dbReference type="GO" id="GO:0006438">
    <property type="term" value="P:valyl-tRNA aminoacylation"/>
    <property type="evidence" value="ECO:0007669"/>
    <property type="project" value="UniProtKB-UniRule"/>
</dbReference>
<dbReference type="AlphaFoldDB" id="A0A5C0UGW7"/>
<evidence type="ECO:0000256" key="9">
    <source>
        <dbReference type="ARBA" id="ARBA00047552"/>
    </source>
</evidence>
<dbReference type="Pfam" id="PF08264">
    <property type="entry name" value="Anticodon_1"/>
    <property type="match status" value="1"/>
</dbReference>
<dbReference type="Gene3D" id="1.10.730.10">
    <property type="entry name" value="Isoleucyl-tRNA Synthetase, Domain 1"/>
    <property type="match status" value="1"/>
</dbReference>
<dbReference type="PANTHER" id="PTHR11946">
    <property type="entry name" value="VALYL-TRNA SYNTHETASES"/>
    <property type="match status" value="1"/>
</dbReference>
<evidence type="ECO:0000256" key="3">
    <source>
        <dbReference type="ARBA" id="ARBA00022490"/>
    </source>
</evidence>
<dbReference type="GO" id="GO:0005829">
    <property type="term" value="C:cytosol"/>
    <property type="evidence" value="ECO:0007669"/>
    <property type="project" value="TreeGrafter"/>
</dbReference>
<evidence type="ECO:0000256" key="6">
    <source>
        <dbReference type="ARBA" id="ARBA00022840"/>
    </source>
</evidence>
<organism evidence="14 15">
    <name type="scientific">Candidatus Sneabacter namystus</name>
    <dbReference type="NCBI Taxonomy" id="2601646"/>
    <lineage>
        <taxon>Bacteria</taxon>
        <taxon>Pseudomonadati</taxon>
        <taxon>Pseudomonadota</taxon>
        <taxon>Alphaproteobacteria</taxon>
        <taxon>Rickettsiales</taxon>
        <taxon>Rickettsiaceae</taxon>
        <taxon>Rickettsieae</taxon>
        <taxon>Candidatus Sneabacter</taxon>
    </lineage>
</organism>
<dbReference type="GO" id="GO:0002161">
    <property type="term" value="F:aminoacyl-tRNA deacylase activity"/>
    <property type="evidence" value="ECO:0007669"/>
    <property type="project" value="InterPro"/>
</dbReference>
<evidence type="ECO:0000256" key="2">
    <source>
        <dbReference type="ARBA" id="ARBA00013169"/>
    </source>
</evidence>
<evidence type="ECO:0000259" key="13">
    <source>
        <dbReference type="Pfam" id="PF08264"/>
    </source>
</evidence>
<protein>
    <recommendedName>
        <fullName evidence="2 10">Valine--tRNA ligase</fullName>
        <ecNumber evidence="2 10">6.1.1.9</ecNumber>
    </recommendedName>
</protein>
<evidence type="ECO:0000259" key="12">
    <source>
        <dbReference type="Pfam" id="PF00133"/>
    </source>
</evidence>
<feature type="domain" description="Methionyl/Valyl/Leucyl/Isoleucyl-tRNA synthetase anticodon-binding" evidence="13">
    <location>
        <begin position="639"/>
        <end position="778"/>
    </location>
</feature>
<dbReference type="CDD" id="cd07962">
    <property type="entry name" value="Anticodon_Ia_Val"/>
    <property type="match status" value="1"/>
</dbReference>
<dbReference type="PANTHER" id="PTHR11946:SF93">
    <property type="entry name" value="VALINE--TRNA LIGASE, CHLOROPLASTIC_MITOCHONDRIAL 2"/>
    <property type="match status" value="1"/>
</dbReference>
<dbReference type="SUPFAM" id="SSF50677">
    <property type="entry name" value="ValRS/IleRS/LeuRS editing domain"/>
    <property type="match status" value="1"/>
</dbReference>
<comment type="similarity">
    <text evidence="11">Belongs to the class-I aminoacyl-tRNA synthetase family.</text>
</comment>
<dbReference type="KEGG" id="snay:FZC37_00230"/>
<dbReference type="InterPro" id="IPR013155">
    <property type="entry name" value="M/V/L/I-tRNA-synth_anticd-bd"/>
</dbReference>
<dbReference type="GO" id="GO:0005524">
    <property type="term" value="F:ATP binding"/>
    <property type="evidence" value="ECO:0007669"/>
    <property type="project" value="UniProtKB-KW"/>
</dbReference>
<dbReference type="InterPro" id="IPR014729">
    <property type="entry name" value="Rossmann-like_a/b/a_fold"/>
</dbReference>
<evidence type="ECO:0000313" key="14">
    <source>
        <dbReference type="EMBL" id="QEK39375.1"/>
    </source>
</evidence>
<dbReference type="FunFam" id="3.40.50.620:FF:000192">
    <property type="entry name" value="Valine--tRNA ligase"/>
    <property type="match status" value="1"/>
</dbReference>
<dbReference type="NCBIfam" id="TIGR00422">
    <property type="entry name" value="valS"/>
    <property type="match status" value="1"/>
</dbReference>
<dbReference type="PRINTS" id="PR00986">
    <property type="entry name" value="TRNASYNTHVAL"/>
</dbReference>
<dbReference type="InterPro" id="IPR002303">
    <property type="entry name" value="Valyl-tRNA_ligase"/>
</dbReference>
<dbReference type="InterPro" id="IPR002300">
    <property type="entry name" value="aa-tRNA-synth_Ia"/>
</dbReference>
<reference evidence="14 15" key="1">
    <citation type="submission" date="2019-08" db="EMBL/GenBank/DDBJ databases">
        <title>Highly reduced genomes of protist endosymbionts show evolutionary convergence.</title>
        <authorList>
            <person name="George E."/>
            <person name="Husnik F."/>
            <person name="Tashyreva D."/>
            <person name="Prokopchuk G."/>
            <person name="Horak A."/>
            <person name="Kwong W.K."/>
            <person name="Lukes J."/>
            <person name="Keeling P.J."/>
        </authorList>
    </citation>
    <scope>NUCLEOTIDE SEQUENCE [LARGE SCALE GENOMIC DNA]</scope>
    <source>
        <strain evidence="14">1621</strain>
    </source>
</reference>
<dbReference type="SUPFAM" id="SSF52374">
    <property type="entry name" value="Nucleotidylyl transferase"/>
    <property type="match status" value="1"/>
</dbReference>
<keyword evidence="15" id="KW-1185">Reference proteome</keyword>